<dbReference type="Gene3D" id="3.10.129.10">
    <property type="entry name" value="Hotdog Thioesterase"/>
    <property type="match status" value="1"/>
</dbReference>
<dbReference type="Pfam" id="PF01575">
    <property type="entry name" value="MaoC_dehydratas"/>
    <property type="match status" value="1"/>
</dbReference>
<comment type="caution">
    <text evidence="2">The sequence shown here is derived from an EMBL/GenBank/DDBJ whole genome shotgun (WGS) entry which is preliminary data.</text>
</comment>
<dbReference type="RefSeq" id="WP_066197934.1">
    <property type="nucleotide sequence ID" value="NZ_JAFDQP010000004.1"/>
</dbReference>
<dbReference type="Proteomes" id="UP000233343">
    <property type="component" value="Unassembled WGS sequence"/>
</dbReference>
<dbReference type="InterPro" id="IPR002539">
    <property type="entry name" value="MaoC-like_dom"/>
</dbReference>
<gene>
    <name evidence="2" type="ORF">CWS20_09080</name>
</gene>
<evidence type="ECO:0000259" key="1">
    <source>
        <dbReference type="Pfam" id="PF01575"/>
    </source>
</evidence>
<reference evidence="2 3" key="1">
    <citation type="journal article" date="2010" name="Int. J. Syst. Evol. Microbiol.">
        <title>Bacillus horneckiae sp. nov., isolated from a spacecraft-assembly clean room.</title>
        <authorList>
            <person name="Vaishampayan P."/>
            <person name="Probst A."/>
            <person name="Krishnamurthi S."/>
            <person name="Ghosh S."/>
            <person name="Osman S."/>
            <person name="McDowall A."/>
            <person name="Ruckmani A."/>
            <person name="Mayilraj S."/>
            <person name="Venkateswaran K."/>
        </authorList>
    </citation>
    <scope>NUCLEOTIDE SEQUENCE [LARGE SCALE GENOMIC DNA]</scope>
    <source>
        <strain evidence="3">1PO1SC</strain>
    </source>
</reference>
<proteinExistence type="predicted"/>
<dbReference type="InterPro" id="IPR029069">
    <property type="entry name" value="HotDog_dom_sf"/>
</dbReference>
<dbReference type="PANTHER" id="PTHR43841">
    <property type="entry name" value="3-HYDROXYACYL-THIOESTER DEHYDRATASE HTDX-RELATED"/>
    <property type="match status" value="1"/>
</dbReference>
<dbReference type="EMBL" id="PISD01000016">
    <property type="protein sequence ID" value="PKG29413.1"/>
    <property type="molecule type" value="Genomic_DNA"/>
</dbReference>
<evidence type="ECO:0000313" key="2">
    <source>
        <dbReference type="EMBL" id="PKG29413.1"/>
    </source>
</evidence>
<sequence length="140" mass="15492">MLKYYEDVIVDSPFPVLKKDPISRVQLVKYAGASGDFNPLHTVEEVGQAAGSGIIAHGMLIMGMASQGVTTWIERKYIESIRVRFQKMTFPGEQIHVIGKIIKKIENNRVIGEVKAVNDEGEVKVSGVFEAMLLSKDKEG</sequence>
<dbReference type="AlphaFoldDB" id="A0A2N0ZIT8"/>
<accession>A0A2N0ZIT8</accession>
<keyword evidence="3" id="KW-1185">Reference proteome</keyword>
<feature type="domain" description="MaoC-like" evidence="1">
    <location>
        <begin position="18"/>
        <end position="110"/>
    </location>
</feature>
<dbReference type="SUPFAM" id="SSF54637">
    <property type="entry name" value="Thioesterase/thiol ester dehydrase-isomerase"/>
    <property type="match status" value="1"/>
</dbReference>
<protein>
    <submittedName>
        <fullName evidence="2">3-hydroxyacyl-ACP dehydratase</fullName>
    </submittedName>
</protein>
<organism evidence="2 3">
    <name type="scientific">Cytobacillus horneckiae</name>
    <dbReference type="NCBI Taxonomy" id="549687"/>
    <lineage>
        <taxon>Bacteria</taxon>
        <taxon>Bacillati</taxon>
        <taxon>Bacillota</taxon>
        <taxon>Bacilli</taxon>
        <taxon>Bacillales</taxon>
        <taxon>Bacillaceae</taxon>
        <taxon>Cytobacillus</taxon>
    </lineage>
</organism>
<evidence type="ECO:0000313" key="3">
    <source>
        <dbReference type="Proteomes" id="UP000233343"/>
    </source>
</evidence>
<dbReference type="PANTHER" id="PTHR43841:SF3">
    <property type="entry name" value="(3R)-HYDROXYACYL-ACP DEHYDRATASE SUBUNIT HADB"/>
    <property type="match status" value="1"/>
</dbReference>
<name>A0A2N0ZIT8_9BACI</name>